<organism evidence="2 3">
    <name type="scientific">Rhizophagus irregularis</name>
    <dbReference type="NCBI Taxonomy" id="588596"/>
    <lineage>
        <taxon>Eukaryota</taxon>
        <taxon>Fungi</taxon>
        <taxon>Fungi incertae sedis</taxon>
        <taxon>Mucoromycota</taxon>
        <taxon>Glomeromycotina</taxon>
        <taxon>Glomeromycetes</taxon>
        <taxon>Glomerales</taxon>
        <taxon>Glomeraceae</taxon>
        <taxon>Rhizophagus</taxon>
    </lineage>
</organism>
<dbReference type="Gene3D" id="3.30.930.10">
    <property type="entry name" value="Bira Bifunctional Protein, Domain 2"/>
    <property type="match status" value="1"/>
</dbReference>
<feature type="non-terminal residue" evidence="2">
    <location>
        <position position="149"/>
    </location>
</feature>
<dbReference type="GO" id="GO:0004826">
    <property type="term" value="F:phenylalanine-tRNA ligase activity"/>
    <property type="evidence" value="ECO:0007669"/>
    <property type="project" value="InterPro"/>
</dbReference>
<dbReference type="CDD" id="cd00769">
    <property type="entry name" value="PheRS_beta_core"/>
    <property type="match status" value="1"/>
</dbReference>
<reference evidence="2 3" key="2">
    <citation type="submission" date="2017-10" db="EMBL/GenBank/DDBJ databases">
        <title>Genome analyses suggest a sexual origin of heterokaryosis in a supposedly ancient asexual fungus.</title>
        <authorList>
            <person name="Corradi N."/>
            <person name="Sedzielewska K."/>
            <person name="Noel J."/>
            <person name="Charron P."/>
            <person name="Farinelli L."/>
            <person name="Marton T."/>
            <person name="Kruger M."/>
            <person name="Pelin A."/>
            <person name="Brachmann A."/>
            <person name="Corradi N."/>
        </authorList>
    </citation>
    <scope>NUCLEOTIDE SEQUENCE [LARGE SCALE GENOMIC DNA]</scope>
    <source>
        <strain evidence="2 3">A1</strain>
    </source>
</reference>
<dbReference type="InterPro" id="IPR041616">
    <property type="entry name" value="PheRS_beta_core"/>
</dbReference>
<dbReference type="InterPro" id="IPR045060">
    <property type="entry name" value="Phe-tRNA-ligase_IIc_bsu"/>
</dbReference>
<dbReference type="Proteomes" id="UP000232688">
    <property type="component" value="Unassembled WGS sequence"/>
</dbReference>
<dbReference type="GO" id="GO:0006432">
    <property type="term" value="P:phenylalanyl-tRNA aminoacylation"/>
    <property type="evidence" value="ECO:0007669"/>
    <property type="project" value="InterPro"/>
</dbReference>
<comment type="caution">
    <text evidence="2">The sequence shown here is derived from an EMBL/GenBank/DDBJ whole genome shotgun (WGS) entry which is preliminary data.</text>
</comment>
<dbReference type="AlphaFoldDB" id="A0A2N0QGR3"/>
<proteinExistence type="predicted"/>
<evidence type="ECO:0000259" key="1">
    <source>
        <dbReference type="Pfam" id="PF17759"/>
    </source>
</evidence>
<dbReference type="SUPFAM" id="SSF55681">
    <property type="entry name" value="Class II aaRS and biotin synthetases"/>
    <property type="match status" value="1"/>
</dbReference>
<dbReference type="EMBL" id="LLXH01010590">
    <property type="protein sequence ID" value="PKC50250.1"/>
    <property type="molecule type" value="Genomic_DNA"/>
</dbReference>
<evidence type="ECO:0000313" key="2">
    <source>
        <dbReference type="EMBL" id="PKC50250.1"/>
    </source>
</evidence>
<name>A0A2N0QGR3_9GLOM</name>
<gene>
    <name evidence="2" type="ORF">RhiirA1_486950</name>
</gene>
<dbReference type="PANTHER" id="PTHR10947:SF0">
    <property type="entry name" value="PHENYLALANINE--TRNA LIGASE BETA SUBUNIT"/>
    <property type="match status" value="1"/>
</dbReference>
<dbReference type="PANTHER" id="PTHR10947">
    <property type="entry name" value="PHENYLALANYL-TRNA SYNTHETASE BETA CHAIN AND LEUCINE-RICH REPEAT-CONTAINING PROTEIN 47"/>
    <property type="match status" value="1"/>
</dbReference>
<dbReference type="GO" id="GO:0009328">
    <property type="term" value="C:phenylalanine-tRNA ligase complex"/>
    <property type="evidence" value="ECO:0007669"/>
    <property type="project" value="TreeGrafter"/>
</dbReference>
<dbReference type="InterPro" id="IPR045864">
    <property type="entry name" value="aa-tRNA-synth_II/BPL/LPL"/>
</dbReference>
<feature type="domain" description="Phenylalanyl tRNA synthetase beta chain core" evidence="1">
    <location>
        <begin position="2"/>
        <end position="145"/>
    </location>
</feature>
<protein>
    <submittedName>
        <fullName evidence="2">Class II aaRS and biotin synthetase</fullName>
    </submittedName>
</protein>
<feature type="non-terminal residue" evidence="2">
    <location>
        <position position="1"/>
    </location>
</feature>
<sequence length="149" mass="16719">KRRIVRSFVEGAGLLQAVTYSLTSEELSQKFALKVEETTKLLMPMSEERTTLRQSLIPHLVESASYNIARKADSVGLYEIGSVFLGQTDEGLPYEEEHLALILTGKWLDHSWQGEKRNVDFFVAKGIVEGLFDKLGLVDRVSFEKGAVD</sequence>
<dbReference type="VEuPathDB" id="FungiDB:RhiirA1_486950"/>
<accession>A0A2N0QGR3</accession>
<dbReference type="Pfam" id="PF17759">
    <property type="entry name" value="tRNA_synthFbeta"/>
    <property type="match status" value="1"/>
</dbReference>
<evidence type="ECO:0000313" key="3">
    <source>
        <dbReference type="Proteomes" id="UP000232688"/>
    </source>
</evidence>
<reference evidence="2 3" key="1">
    <citation type="submission" date="2017-10" db="EMBL/GenBank/DDBJ databases">
        <title>Extensive intraspecific genome diversity in a model arbuscular mycorrhizal fungus.</title>
        <authorList>
            <person name="Chen E.C.H."/>
            <person name="Morin E."/>
            <person name="Baudet D."/>
            <person name="Noel J."/>
            <person name="Ndikumana S."/>
            <person name="Charron P."/>
            <person name="St-Onge C."/>
            <person name="Giorgi J."/>
            <person name="Grigoriev I.V."/>
            <person name="Roux C."/>
            <person name="Martin F.M."/>
            <person name="Corradi N."/>
        </authorList>
    </citation>
    <scope>NUCLEOTIDE SEQUENCE [LARGE SCALE GENOMIC DNA]</scope>
    <source>
        <strain evidence="2 3">A1</strain>
    </source>
</reference>